<dbReference type="InterPro" id="IPR011011">
    <property type="entry name" value="Znf_FYVE_PHD"/>
</dbReference>
<dbReference type="AlphaFoldDB" id="A0A8B6H5W3"/>
<evidence type="ECO:0000313" key="1">
    <source>
        <dbReference type="EMBL" id="VDI74346.1"/>
    </source>
</evidence>
<dbReference type="EMBL" id="UYJE01009543">
    <property type="protein sequence ID" value="VDI74346.1"/>
    <property type="molecule type" value="Genomic_DNA"/>
</dbReference>
<dbReference type="SUPFAM" id="SSF56219">
    <property type="entry name" value="DNase I-like"/>
    <property type="match status" value="1"/>
</dbReference>
<accession>A0A8B6H5W3</accession>
<reference evidence="1" key="1">
    <citation type="submission" date="2018-11" db="EMBL/GenBank/DDBJ databases">
        <authorList>
            <person name="Alioto T."/>
            <person name="Alioto T."/>
        </authorList>
    </citation>
    <scope>NUCLEOTIDE SEQUENCE</scope>
</reference>
<protein>
    <recommendedName>
        <fullName evidence="3">Zinc finger PHD-type domain-containing protein</fullName>
    </recommendedName>
</protein>
<dbReference type="InterPro" id="IPR036691">
    <property type="entry name" value="Endo/exonu/phosph_ase_sf"/>
</dbReference>
<sequence length="533" mass="61591">MYMSPRNILMSIENPPKTIVNPNEPRNRKDSINHNICPVSDFAVTDSESIECNACDMWLHKYCTILSDELFEKHTTNIDMLYTCHLCTLLDQDDCVTAIQEEYHRSLVYFDLEYFIKSTHLVNVLKRCDILVVQEHWLYSCAKHKLQEVNDTHVCEAKSVDDDLDKEILVRNRRFGGTAVLWRKDIDRVVKFTSDGIDRIVVLTFNISNNPLCLIGIYIPSHNKHRDELYIDIFSQIEEITETSNRARCDKEKYQEAIGESVTNIDTVNLDNASSEISKLVDLLHSAGKKSIPNYRETMTVKTVGRGIWNKEISNASKLLKVGFFEWTNDRLDDSKYKGMNKARKVLRSAQRRAHASKRNKLTEKIMQATQNDSKLFHKKGQRKCNNILTDTMDFKGIEESDPELMMSGWKDYHENLYKIDNLNSHQNFCTEKRRHAEELLTYIVQIVKGKDLPQEIKERVVSPVHKSGKDKLHPENYRGITVTNTFSTLIEGILKDRLEPKLLKIQSKLQRGFTEKTSSLNTAFIVSAAACF</sequence>
<dbReference type="SUPFAM" id="SSF57903">
    <property type="entry name" value="FYVE/PHD zinc finger"/>
    <property type="match status" value="1"/>
</dbReference>
<dbReference type="InterPro" id="IPR013083">
    <property type="entry name" value="Znf_RING/FYVE/PHD"/>
</dbReference>
<evidence type="ECO:0008006" key="3">
    <source>
        <dbReference type="Google" id="ProtNLM"/>
    </source>
</evidence>
<comment type="caution">
    <text evidence="1">The sequence shown here is derived from an EMBL/GenBank/DDBJ whole genome shotgun (WGS) entry which is preliminary data.</text>
</comment>
<proteinExistence type="predicted"/>
<organism evidence="1 2">
    <name type="scientific">Mytilus galloprovincialis</name>
    <name type="common">Mediterranean mussel</name>
    <dbReference type="NCBI Taxonomy" id="29158"/>
    <lineage>
        <taxon>Eukaryota</taxon>
        <taxon>Metazoa</taxon>
        <taxon>Spiralia</taxon>
        <taxon>Lophotrochozoa</taxon>
        <taxon>Mollusca</taxon>
        <taxon>Bivalvia</taxon>
        <taxon>Autobranchia</taxon>
        <taxon>Pteriomorphia</taxon>
        <taxon>Mytilida</taxon>
        <taxon>Mytiloidea</taxon>
        <taxon>Mytilidae</taxon>
        <taxon>Mytilinae</taxon>
        <taxon>Mytilus</taxon>
    </lineage>
</organism>
<name>A0A8B6H5W3_MYTGA</name>
<dbReference type="Gene3D" id="3.30.40.10">
    <property type="entry name" value="Zinc/RING finger domain, C3HC4 (zinc finger)"/>
    <property type="match status" value="1"/>
</dbReference>
<dbReference type="Proteomes" id="UP000596742">
    <property type="component" value="Unassembled WGS sequence"/>
</dbReference>
<evidence type="ECO:0000313" key="2">
    <source>
        <dbReference type="Proteomes" id="UP000596742"/>
    </source>
</evidence>
<dbReference type="Gene3D" id="3.60.10.10">
    <property type="entry name" value="Endonuclease/exonuclease/phosphatase"/>
    <property type="match status" value="1"/>
</dbReference>
<dbReference type="OrthoDB" id="9802488at2759"/>
<gene>
    <name evidence="1" type="ORF">MGAL_10B079245</name>
</gene>
<keyword evidence="2" id="KW-1185">Reference proteome</keyword>